<evidence type="ECO:0000256" key="1">
    <source>
        <dbReference type="ARBA" id="ARBA00004141"/>
    </source>
</evidence>
<feature type="transmembrane region" description="Helical" evidence="6">
    <location>
        <begin position="370"/>
        <end position="393"/>
    </location>
</feature>
<feature type="transmembrane region" description="Helical" evidence="6">
    <location>
        <begin position="438"/>
        <end position="458"/>
    </location>
</feature>
<feature type="domain" description="Major facilitator superfamily (MFS) profile" evidence="7">
    <location>
        <begin position="55"/>
        <end position="494"/>
    </location>
</feature>
<feature type="transmembrane region" description="Helical" evidence="6">
    <location>
        <begin position="470"/>
        <end position="490"/>
    </location>
</feature>
<feature type="transmembrane region" description="Helical" evidence="6">
    <location>
        <begin position="127"/>
        <end position="147"/>
    </location>
</feature>
<organism evidence="8 9">
    <name type="scientific">Zophobas morio</name>
    <dbReference type="NCBI Taxonomy" id="2755281"/>
    <lineage>
        <taxon>Eukaryota</taxon>
        <taxon>Metazoa</taxon>
        <taxon>Ecdysozoa</taxon>
        <taxon>Arthropoda</taxon>
        <taxon>Hexapoda</taxon>
        <taxon>Insecta</taxon>
        <taxon>Pterygota</taxon>
        <taxon>Neoptera</taxon>
        <taxon>Endopterygota</taxon>
        <taxon>Coleoptera</taxon>
        <taxon>Polyphaga</taxon>
        <taxon>Cucujiformia</taxon>
        <taxon>Tenebrionidae</taxon>
        <taxon>Zophobas</taxon>
    </lineage>
</organism>
<evidence type="ECO:0000313" key="9">
    <source>
        <dbReference type="Proteomes" id="UP001168821"/>
    </source>
</evidence>
<feature type="transmembrane region" description="Helical" evidence="6">
    <location>
        <begin position="405"/>
        <end position="426"/>
    </location>
</feature>
<feature type="transmembrane region" description="Helical" evidence="6">
    <location>
        <begin position="51"/>
        <end position="76"/>
    </location>
</feature>
<feature type="transmembrane region" description="Helical" evidence="6">
    <location>
        <begin position="341"/>
        <end position="363"/>
    </location>
</feature>
<dbReference type="GO" id="GO:0022857">
    <property type="term" value="F:transmembrane transporter activity"/>
    <property type="evidence" value="ECO:0007669"/>
    <property type="project" value="InterPro"/>
</dbReference>
<dbReference type="InterPro" id="IPR005828">
    <property type="entry name" value="MFS_sugar_transport-like"/>
</dbReference>
<dbReference type="Proteomes" id="UP001168821">
    <property type="component" value="Unassembled WGS sequence"/>
</dbReference>
<dbReference type="InterPro" id="IPR003663">
    <property type="entry name" value="Sugar/inositol_transpt"/>
</dbReference>
<evidence type="ECO:0000256" key="6">
    <source>
        <dbReference type="SAM" id="Phobius"/>
    </source>
</evidence>
<keyword evidence="3 6" id="KW-1133">Transmembrane helix</keyword>
<keyword evidence="2 6" id="KW-0812">Transmembrane</keyword>
<accession>A0AA38I8T7</accession>
<feature type="transmembrane region" description="Helical" evidence="6">
    <location>
        <begin position="182"/>
        <end position="202"/>
    </location>
</feature>
<protein>
    <recommendedName>
        <fullName evidence="7">Major facilitator superfamily (MFS) profile domain-containing protein</fullName>
    </recommendedName>
</protein>
<proteinExistence type="predicted"/>
<dbReference type="GO" id="GO:0016020">
    <property type="term" value="C:membrane"/>
    <property type="evidence" value="ECO:0007669"/>
    <property type="project" value="UniProtKB-SubCell"/>
</dbReference>
<evidence type="ECO:0000256" key="5">
    <source>
        <dbReference type="ARBA" id="ARBA00023180"/>
    </source>
</evidence>
<evidence type="ECO:0000256" key="2">
    <source>
        <dbReference type="ARBA" id="ARBA00022692"/>
    </source>
</evidence>
<sequence>MDPISASCFSLHAEENAKAIIEEKKRDEKFHEIIVSCRSLSRYEGRTIKTLLPQIFATVVSASFHIVVGIALAFSGILLPQLDEEEFPITPAQRPWIASVIVLAVPIGAITGGFVMDSIGRLNTVKLAAIPGVLGWTLIAMATNFHMLVIGRLLTGLASALGTSPAIVYLTEIARADMRGSLISFAPAYASLGMVLTFLKGWFFNWRVVAWTCLGYTVMPCILIMFIPESPAWLVSKGRVEQASKALAWINKYQPQPENKPHTLAEMQLAQLQREHQKKVEASILHGQGAIYKAKAFLKPTGYKPLLILIGLFLCQQFSGIYITLFHSVEFFQAVGSPVNPYLASVLISAVRLFMSIVDTYLLRTFRRRPLIMSSGLCMAASMLLSGLFTLWIQNGTTDEKWVPVALLLLYVIACMIGLLPIPWTMTAELFPIEIRGVAHSIAYSMANILMFAAVQSYESLMDAFHGASGVQFFFAVVSIVGMMYTFVFVPETHGKKLTEIEDYFNHNLIYLGQGKKKKVEGKEVRSDREAEKLMSV</sequence>
<evidence type="ECO:0000313" key="8">
    <source>
        <dbReference type="EMBL" id="KAJ3650884.1"/>
    </source>
</evidence>
<dbReference type="InterPro" id="IPR020846">
    <property type="entry name" value="MFS_dom"/>
</dbReference>
<reference evidence="8" key="1">
    <citation type="journal article" date="2023" name="G3 (Bethesda)">
        <title>Whole genome assemblies of Zophobas morio and Tenebrio molitor.</title>
        <authorList>
            <person name="Kaur S."/>
            <person name="Stinson S.A."/>
            <person name="diCenzo G.C."/>
        </authorList>
    </citation>
    <scope>NUCLEOTIDE SEQUENCE</scope>
    <source>
        <strain evidence="8">QUZm001</strain>
    </source>
</reference>
<dbReference type="AlphaFoldDB" id="A0AA38I8T7"/>
<dbReference type="FunFam" id="1.20.1250.20:FF:000249">
    <property type="entry name" value="facilitated trehalose transporter Tret1"/>
    <property type="match status" value="1"/>
</dbReference>
<keyword evidence="4 6" id="KW-0472">Membrane</keyword>
<dbReference type="EMBL" id="JALNTZ010000005">
    <property type="protein sequence ID" value="KAJ3650884.1"/>
    <property type="molecule type" value="Genomic_DNA"/>
</dbReference>
<dbReference type="Gene3D" id="1.20.1250.20">
    <property type="entry name" value="MFS general substrate transporter like domains"/>
    <property type="match status" value="1"/>
</dbReference>
<keyword evidence="5" id="KW-0325">Glycoprotein</keyword>
<evidence type="ECO:0000259" key="7">
    <source>
        <dbReference type="PROSITE" id="PS50850"/>
    </source>
</evidence>
<dbReference type="InterPro" id="IPR050549">
    <property type="entry name" value="MFS_Trehalose_Transporter"/>
</dbReference>
<keyword evidence="9" id="KW-1185">Reference proteome</keyword>
<feature type="transmembrane region" description="Helical" evidence="6">
    <location>
        <begin position="153"/>
        <end position="170"/>
    </location>
</feature>
<evidence type="ECO:0000256" key="4">
    <source>
        <dbReference type="ARBA" id="ARBA00023136"/>
    </source>
</evidence>
<dbReference type="Pfam" id="PF00083">
    <property type="entry name" value="Sugar_tr"/>
    <property type="match status" value="1"/>
</dbReference>
<dbReference type="SUPFAM" id="SSF103473">
    <property type="entry name" value="MFS general substrate transporter"/>
    <property type="match status" value="1"/>
</dbReference>
<feature type="transmembrane region" description="Helical" evidence="6">
    <location>
        <begin position="208"/>
        <end position="227"/>
    </location>
</feature>
<comment type="subcellular location">
    <subcellularLocation>
        <location evidence="1">Membrane</location>
        <topology evidence="1">Multi-pass membrane protein</topology>
    </subcellularLocation>
</comment>
<name>A0AA38I8T7_9CUCU</name>
<dbReference type="PRINTS" id="PR00171">
    <property type="entry name" value="SUGRTRNSPORT"/>
</dbReference>
<dbReference type="InterPro" id="IPR036259">
    <property type="entry name" value="MFS_trans_sf"/>
</dbReference>
<dbReference type="PROSITE" id="PS50850">
    <property type="entry name" value="MFS"/>
    <property type="match status" value="1"/>
</dbReference>
<feature type="transmembrane region" description="Helical" evidence="6">
    <location>
        <begin position="306"/>
        <end position="329"/>
    </location>
</feature>
<feature type="transmembrane region" description="Helical" evidence="6">
    <location>
        <begin position="96"/>
        <end position="115"/>
    </location>
</feature>
<gene>
    <name evidence="8" type="ORF">Zmor_016960</name>
</gene>
<dbReference type="PANTHER" id="PTHR48021">
    <property type="match status" value="1"/>
</dbReference>
<evidence type="ECO:0000256" key="3">
    <source>
        <dbReference type="ARBA" id="ARBA00022989"/>
    </source>
</evidence>
<dbReference type="PANTHER" id="PTHR48021:SF24">
    <property type="entry name" value="MAJOR FACILITATOR SUPERFAMILY (MFS) PROFILE DOMAIN-CONTAINING PROTEIN"/>
    <property type="match status" value="1"/>
</dbReference>
<comment type="caution">
    <text evidence="8">The sequence shown here is derived from an EMBL/GenBank/DDBJ whole genome shotgun (WGS) entry which is preliminary data.</text>
</comment>